<evidence type="ECO:0000313" key="1">
    <source>
        <dbReference type="EMBL" id="OWR52851.1"/>
    </source>
</evidence>
<dbReference type="eggNOG" id="ENOG502TBYD">
    <property type="taxonomic scope" value="Eukaryota"/>
</dbReference>
<proteinExistence type="predicted"/>
<accession>A0A212FGH6</accession>
<keyword evidence="2" id="KW-1185">Reference proteome</keyword>
<dbReference type="InParanoid" id="A0A212FGH6"/>
<dbReference type="KEGG" id="dpl:KGM_207897"/>
<sequence length="190" mass="21396">MECGRLLNGLVWSAYYSAQTDRNPPSLSIKDICTDEQSAVNDNYLVTYPDDDSDFASINKELFSDGLNDPSKPNRYANPLLIPTHMLRGISEEGNVEELMKDEAKKFQDYKFCEPVNDFDIELESEEAIPIVYLQTTRVAKLQRALRLAGLKKVWVLVTRSFTIQFAQSGTPSDSFAAVNVVAFELNTLN</sequence>
<name>A0A212FGH6_DANPL</name>
<evidence type="ECO:0000313" key="2">
    <source>
        <dbReference type="Proteomes" id="UP000007151"/>
    </source>
</evidence>
<dbReference type="Proteomes" id="UP000007151">
    <property type="component" value="Unassembled WGS sequence"/>
</dbReference>
<dbReference type="AlphaFoldDB" id="A0A212FGH6"/>
<gene>
    <name evidence="1" type="ORF">KGM_207897</name>
</gene>
<comment type="caution">
    <text evidence="1">The sequence shown here is derived from an EMBL/GenBank/DDBJ whole genome shotgun (WGS) entry which is preliminary data.</text>
</comment>
<protein>
    <submittedName>
        <fullName evidence="1">Uncharacterized protein</fullName>
    </submittedName>
</protein>
<organism evidence="1 2">
    <name type="scientific">Danaus plexippus plexippus</name>
    <dbReference type="NCBI Taxonomy" id="278856"/>
    <lineage>
        <taxon>Eukaryota</taxon>
        <taxon>Metazoa</taxon>
        <taxon>Ecdysozoa</taxon>
        <taxon>Arthropoda</taxon>
        <taxon>Hexapoda</taxon>
        <taxon>Insecta</taxon>
        <taxon>Pterygota</taxon>
        <taxon>Neoptera</taxon>
        <taxon>Endopterygota</taxon>
        <taxon>Lepidoptera</taxon>
        <taxon>Glossata</taxon>
        <taxon>Ditrysia</taxon>
        <taxon>Papilionoidea</taxon>
        <taxon>Nymphalidae</taxon>
        <taxon>Danainae</taxon>
        <taxon>Danaini</taxon>
        <taxon>Danaina</taxon>
        <taxon>Danaus</taxon>
        <taxon>Danaus</taxon>
    </lineage>
</organism>
<reference evidence="1 2" key="1">
    <citation type="journal article" date="2011" name="Cell">
        <title>The monarch butterfly genome yields insights into long-distance migration.</title>
        <authorList>
            <person name="Zhan S."/>
            <person name="Merlin C."/>
            <person name="Boore J.L."/>
            <person name="Reppert S.M."/>
        </authorList>
    </citation>
    <scope>NUCLEOTIDE SEQUENCE [LARGE SCALE GENOMIC DNA]</scope>
    <source>
        <strain evidence="1">F-2</strain>
    </source>
</reference>
<dbReference type="EMBL" id="AGBW02008657">
    <property type="protein sequence ID" value="OWR52851.1"/>
    <property type="molecule type" value="Genomic_DNA"/>
</dbReference>